<dbReference type="EMBL" id="GG738857">
    <property type="protein sequence ID" value="EFC46854.1"/>
    <property type="molecule type" value="Genomic_DNA"/>
</dbReference>
<sequence length="214" mass="24938">MKIAVAVVVVLFALLNVVVLAQQTDDSFEKQGWESLGFFLDGKIVSQLRERNGMIKRRNQILNILTKKPNDSKKWSGREIGERYPKVIKRGRGFMSPKRSDSFMKRIREEYNRKNSPRAGQRGFMSPKRSDAFMKKIRKNLVQPKYPIKRSPSVQPIGGVLEPITIGGREPIRFPRRSPVRSNDHMRRIREGRTSSQHYQHLKPAVMPNLRFRR</sequence>
<dbReference type="VEuPathDB" id="AmoebaDB:NAEGRDRAFT_65262"/>
<dbReference type="GeneID" id="8859728"/>
<evidence type="ECO:0000313" key="3">
    <source>
        <dbReference type="Proteomes" id="UP000006671"/>
    </source>
</evidence>
<keyword evidence="3" id="KW-1185">Reference proteome</keyword>
<name>D2V8S5_NAEGR</name>
<gene>
    <name evidence="2" type="ORF">NAEGRDRAFT_65262</name>
</gene>
<reference evidence="2 3" key="1">
    <citation type="journal article" date="2010" name="Cell">
        <title>The genome of Naegleria gruberi illuminates early eukaryotic versatility.</title>
        <authorList>
            <person name="Fritz-Laylin L.K."/>
            <person name="Prochnik S.E."/>
            <person name="Ginger M.L."/>
            <person name="Dacks J.B."/>
            <person name="Carpenter M.L."/>
            <person name="Field M.C."/>
            <person name="Kuo A."/>
            <person name="Paredez A."/>
            <person name="Chapman J."/>
            <person name="Pham J."/>
            <person name="Shu S."/>
            <person name="Neupane R."/>
            <person name="Cipriano M."/>
            <person name="Mancuso J."/>
            <person name="Tu H."/>
            <person name="Salamov A."/>
            <person name="Lindquist E."/>
            <person name="Shapiro H."/>
            <person name="Lucas S."/>
            <person name="Grigoriev I.V."/>
            <person name="Cande W.Z."/>
            <person name="Fulton C."/>
            <person name="Rokhsar D.S."/>
            <person name="Dawson S.C."/>
        </authorList>
    </citation>
    <scope>NUCLEOTIDE SEQUENCE [LARGE SCALE GENOMIC DNA]</scope>
    <source>
        <strain evidence="2 3">NEG-M</strain>
    </source>
</reference>
<dbReference type="InParanoid" id="D2V8S5"/>
<dbReference type="RefSeq" id="XP_002679598.1">
    <property type="nucleotide sequence ID" value="XM_002679552.1"/>
</dbReference>
<keyword evidence="1" id="KW-0732">Signal</keyword>
<protein>
    <submittedName>
        <fullName evidence="2">Predicted protein</fullName>
    </submittedName>
</protein>
<feature type="signal peptide" evidence="1">
    <location>
        <begin position="1"/>
        <end position="21"/>
    </location>
</feature>
<dbReference type="Proteomes" id="UP000006671">
    <property type="component" value="Unassembled WGS sequence"/>
</dbReference>
<dbReference type="KEGG" id="ngr:NAEGRDRAFT_65262"/>
<dbReference type="AlphaFoldDB" id="D2V8S5"/>
<organism evidence="3">
    <name type="scientific">Naegleria gruberi</name>
    <name type="common">Amoeba</name>
    <dbReference type="NCBI Taxonomy" id="5762"/>
    <lineage>
        <taxon>Eukaryota</taxon>
        <taxon>Discoba</taxon>
        <taxon>Heterolobosea</taxon>
        <taxon>Tetramitia</taxon>
        <taxon>Eutetramitia</taxon>
        <taxon>Vahlkampfiidae</taxon>
        <taxon>Naegleria</taxon>
    </lineage>
</organism>
<evidence type="ECO:0000313" key="2">
    <source>
        <dbReference type="EMBL" id="EFC46854.1"/>
    </source>
</evidence>
<proteinExistence type="predicted"/>
<evidence type="ECO:0000256" key="1">
    <source>
        <dbReference type="SAM" id="SignalP"/>
    </source>
</evidence>
<accession>D2V8S5</accession>
<feature type="chain" id="PRO_5003037348" evidence="1">
    <location>
        <begin position="22"/>
        <end position="214"/>
    </location>
</feature>